<evidence type="ECO:0000259" key="6">
    <source>
        <dbReference type="Pfam" id="PF25944"/>
    </source>
</evidence>
<feature type="domain" description="Multidrug resistance protein MdtA-like beta-barrel" evidence="6">
    <location>
        <begin position="203"/>
        <end position="270"/>
    </location>
</feature>
<dbReference type="Proteomes" id="UP000286482">
    <property type="component" value="Unassembled WGS sequence"/>
</dbReference>
<protein>
    <submittedName>
        <fullName evidence="8">Efflux RND transporter periplasmic adaptor subunit</fullName>
    </submittedName>
</protein>
<keyword evidence="3" id="KW-0175">Coiled coil</keyword>
<dbReference type="AlphaFoldDB" id="A0A420ELS2"/>
<reference evidence="8 9" key="1">
    <citation type="submission" date="2018-09" db="EMBL/GenBank/DDBJ databases">
        <authorList>
            <person name="Wang Z."/>
        </authorList>
    </citation>
    <scope>NUCLEOTIDE SEQUENCE [LARGE SCALE GENOMIC DNA]</scope>
    <source>
        <strain evidence="8 9">ALS 81</strain>
    </source>
</reference>
<dbReference type="InterPro" id="IPR058626">
    <property type="entry name" value="MdtA-like_b-barrel"/>
</dbReference>
<feature type="signal peptide" evidence="4">
    <location>
        <begin position="1"/>
        <end position="18"/>
    </location>
</feature>
<evidence type="ECO:0000313" key="8">
    <source>
        <dbReference type="EMBL" id="RKF21554.1"/>
    </source>
</evidence>
<feature type="domain" description="YknX-like C-terminal permuted SH3-like" evidence="7">
    <location>
        <begin position="289"/>
        <end position="352"/>
    </location>
</feature>
<dbReference type="Pfam" id="PF25917">
    <property type="entry name" value="BSH_RND"/>
    <property type="match status" value="1"/>
</dbReference>
<feature type="coiled-coil region" evidence="3">
    <location>
        <begin position="90"/>
        <end position="169"/>
    </location>
</feature>
<evidence type="ECO:0000259" key="5">
    <source>
        <dbReference type="Pfam" id="PF25917"/>
    </source>
</evidence>
<dbReference type="Gene3D" id="2.40.30.170">
    <property type="match status" value="1"/>
</dbReference>
<evidence type="ECO:0000256" key="1">
    <source>
        <dbReference type="ARBA" id="ARBA00004519"/>
    </source>
</evidence>
<dbReference type="EMBL" id="RAQO01000002">
    <property type="protein sequence ID" value="RKF21554.1"/>
    <property type="molecule type" value="Genomic_DNA"/>
</dbReference>
<evidence type="ECO:0000256" key="3">
    <source>
        <dbReference type="SAM" id="Coils"/>
    </source>
</evidence>
<comment type="caution">
    <text evidence="8">The sequence shown here is derived from an EMBL/GenBank/DDBJ whole genome shotgun (WGS) entry which is preliminary data.</text>
</comment>
<comment type="similarity">
    <text evidence="2">Belongs to the membrane fusion protein (MFP) (TC 8.A.1) family.</text>
</comment>
<dbReference type="GO" id="GO:0046677">
    <property type="term" value="P:response to antibiotic"/>
    <property type="evidence" value="ECO:0007669"/>
    <property type="project" value="TreeGrafter"/>
</dbReference>
<dbReference type="Gene3D" id="1.10.287.470">
    <property type="entry name" value="Helix hairpin bin"/>
    <property type="match status" value="1"/>
</dbReference>
<dbReference type="Pfam" id="PF25989">
    <property type="entry name" value="YknX_C"/>
    <property type="match status" value="1"/>
</dbReference>
<dbReference type="Pfam" id="PF25944">
    <property type="entry name" value="Beta-barrel_RND"/>
    <property type="match status" value="1"/>
</dbReference>
<dbReference type="GO" id="GO:0005886">
    <property type="term" value="C:plasma membrane"/>
    <property type="evidence" value="ECO:0007669"/>
    <property type="project" value="TreeGrafter"/>
</dbReference>
<dbReference type="InterPro" id="IPR058637">
    <property type="entry name" value="YknX-like_C"/>
</dbReference>
<organism evidence="8 9">
    <name type="scientific">Alginatibacterium sediminis</name>
    <dbReference type="NCBI Taxonomy" id="2164068"/>
    <lineage>
        <taxon>Bacteria</taxon>
        <taxon>Pseudomonadati</taxon>
        <taxon>Pseudomonadota</taxon>
        <taxon>Gammaproteobacteria</taxon>
        <taxon>Alteromonadales</taxon>
        <taxon>Alteromonadaceae</taxon>
        <taxon>Alginatibacterium</taxon>
    </lineage>
</organism>
<dbReference type="SUPFAM" id="SSF111369">
    <property type="entry name" value="HlyD-like secretion proteins"/>
    <property type="match status" value="1"/>
</dbReference>
<comment type="subcellular location">
    <subcellularLocation>
        <location evidence="1">Cell inner membrane</location>
        <topology evidence="1">Lipid-anchor</topology>
    </subcellularLocation>
</comment>
<keyword evidence="4" id="KW-0732">Signal</keyword>
<dbReference type="PROSITE" id="PS51257">
    <property type="entry name" value="PROKAR_LIPOPROTEIN"/>
    <property type="match status" value="1"/>
</dbReference>
<feature type="chain" id="PRO_5019403899" evidence="4">
    <location>
        <begin position="19"/>
        <end position="356"/>
    </location>
</feature>
<accession>A0A420ELS2</accession>
<gene>
    <name evidence="8" type="ORF">DBZ36_02585</name>
</gene>
<dbReference type="GO" id="GO:0030313">
    <property type="term" value="C:cell envelope"/>
    <property type="evidence" value="ECO:0007669"/>
    <property type="project" value="UniProtKB-SubCell"/>
</dbReference>
<dbReference type="GO" id="GO:0022857">
    <property type="term" value="F:transmembrane transporter activity"/>
    <property type="evidence" value="ECO:0007669"/>
    <property type="project" value="InterPro"/>
</dbReference>
<dbReference type="InterPro" id="IPR006143">
    <property type="entry name" value="RND_pump_MFP"/>
</dbReference>
<name>A0A420ELS2_9ALTE</name>
<dbReference type="Gene3D" id="2.40.50.100">
    <property type="match status" value="1"/>
</dbReference>
<dbReference type="InterPro" id="IPR058625">
    <property type="entry name" value="MdtA-like_BSH"/>
</dbReference>
<evidence type="ECO:0000313" key="9">
    <source>
        <dbReference type="Proteomes" id="UP000286482"/>
    </source>
</evidence>
<evidence type="ECO:0000256" key="4">
    <source>
        <dbReference type="SAM" id="SignalP"/>
    </source>
</evidence>
<dbReference type="NCBIfam" id="TIGR01730">
    <property type="entry name" value="RND_mfp"/>
    <property type="match status" value="1"/>
</dbReference>
<dbReference type="PANTHER" id="PTHR30158">
    <property type="entry name" value="ACRA/E-RELATED COMPONENT OF DRUG EFFLUX TRANSPORTER"/>
    <property type="match status" value="1"/>
</dbReference>
<feature type="domain" description="Multidrug resistance protein MdtA-like barrel-sandwich hybrid" evidence="5">
    <location>
        <begin position="59"/>
        <end position="197"/>
    </location>
</feature>
<dbReference type="OrthoDB" id="9811754at2"/>
<proteinExistence type="inferred from homology"/>
<evidence type="ECO:0000259" key="7">
    <source>
        <dbReference type="Pfam" id="PF25989"/>
    </source>
</evidence>
<keyword evidence="9" id="KW-1185">Reference proteome</keyword>
<dbReference type="PANTHER" id="PTHR30158:SF23">
    <property type="entry name" value="MULTIDRUG RESISTANCE PROTEIN MEXA"/>
    <property type="match status" value="1"/>
</dbReference>
<evidence type="ECO:0000256" key="2">
    <source>
        <dbReference type="ARBA" id="ARBA00009477"/>
    </source>
</evidence>
<sequence length="356" mass="39046">MKKTMLALITLSALVGCAQESIEPQHQQTTITTVKVHVAQTQTAEFTEKHSGLLLPKHQVDVTSRTPGYLLKSYVNAGDKIEKGQLMYELDSLDFELEKAELEAQLAIAKTRSDMASRDHKRSQKLIGSLATQEIEEVETRFKLAQGQVQLLERQIDRVNLSIERTTIRSPIAGVVGEKSFDIGAMISSSQTLNTIVNDEQLEVVLNIDEKKLLSITDDLRQGRAEFKAKLKLIDGSILPSEGEISSIDNHVDPSTGSLAVRIEFDNNGQAYAGQYAELLVVRSETAMLVPQQAIVSDAKADYVYVVEHDKVKKVEVTLGQASAAKRVVHGLALNSKVIIEGQAKLSVDQSVTVEG</sequence>
<dbReference type="Gene3D" id="2.40.420.20">
    <property type="match status" value="1"/>
</dbReference>
<dbReference type="RefSeq" id="WP_120353357.1">
    <property type="nucleotide sequence ID" value="NZ_RAQO01000002.1"/>
</dbReference>